<gene>
    <name evidence="2" type="ORF">WB403_25660</name>
</gene>
<keyword evidence="1" id="KW-1133">Transmembrane helix</keyword>
<accession>A0ABU8GJJ5</accession>
<sequence>MRFSWAIWLKDHFGEFGYSHGLFRGAIGTLVVLVTALLIGYTVRHRKPAVGMIAAGFTCVVGIAWLAFH</sequence>
<keyword evidence="1" id="KW-0812">Transmembrane</keyword>
<dbReference type="EMBL" id="JBBAYM010000017">
    <property type="protein sequence ID" value="MEI5612549.1"/>
    <property type="molecule type" value="Genomic_DNA"/>
</dbReference>
<name>A0ABU8GJJ5_9ACTN</name>
<proteinExistence type="predicted"/>
<evidence type="ECO:0000313" key="3">
    <source>
        <dbReference type="Proteomes" id="UP001365781"/>
    </source>
</evidence>
<reference evidence="2 3" key="1">
    <citation type="submission" date="2024-03" db="EMBL/GenBank/DDBJ databases">
        <title>First Report of Pectobacterium brasiliscabiei causing potato scab in china.</title>
        <authorList>
            <person name="Handique U."/>
        </authorList>
    </citation>
    <scope>NUCLEOTIDE SEQUENCE [LARGE SCALE GENOMIC DNA]</scope>
    <source>
        <strain evidence="2 3">ZRIMU1503</strain>
    </source>
</reference>
<dbReference type="Proteomes" id="UP001365781">
    <property type="component" value="Unassembled WGS sequence"/>
</dbReference>
<protein>
    <submittedName>
        <fullName evidence="2">Uncharacterized protein</fullName>
    </submittedName>
</protein>
<evidence type="ECO:0000256" key="1">
    <source>
        <dbReference type="SAM" id="Phobius"/>
    </source>
</evidence>
<feature type="transmembrane region" description="Helical" evidence="1">
    <location>
        <begin position="21"/>
        <end position="43"/>
    </location>
</feature>
<organism evidence="2 3">
    <name type="scientific">Streptomyces brasiliscabiei</name>
    <dbReference type="NCBI Taxonomy" id="2736302"/>
    <lineage>
        <taxon>Bacteria</taxon>
        <taxon>Bacillati</taxon>
        <taxon>Actinomycetota</taxon>
        <taxon>Actinomycetes</taxon>
        <taxon>Kitasatosporales</taxon>
        <taxon>Streptomycetaceae</taxon>
        <taxon>Streptomyces</taxon>
    </lineage>
</organism>
<feature type="transmembrane region" description="Helical" evidence="1">
    <location>
        <begin position="49"/>
        <end position="68"/>
    </location>
</feature>
<evidence type="ECO:0000313" key="2">
    <source>
        <dbReference type="EMBL" id="MEI5612549.1"/>
    </source>
</evidence>
<dbReference type="RefSeq" id="WP_336537627.1">
    <property type="nucleotide sequence ID" value="NZ_JBBAYL010000008.1"/>
</dbReference>
<keyword evidence="3" id="KW-1185">Reference proteome</keyword>
<comment type="caution">
    <text evidence="2">The sequence shown here is derived from an EMBL/GenBank/DDBJ whole genome shotgun (WGS) entry which is preliminary data.</text>
</comment>
<keyword evidence="1" id="KW-0472">Membrane</keyword>